<feature type="chain" id="PRO_5047329037" evidence="1">
    <location>
        <begin position="34"/>
        <end position="877"/>
    </location>
</feature>
<feature type="signal peptide" evidence="1">
    <location>
        <begin position="1"/>
        <end position="33"/>
    </location>
</feature>
<name>A0ABS2CKY0_9MICO</name>
<proteinExistence type="predicted"/>
<evidence type="ECO:0000256" key="1">
    <source>
        <dbReference type="SAM" id="SignalP"/>
    </source>
</evidence>
<keyword evidence="3" id="KW-1185">Reference proteome</keyword>
<gene>
    <name evidence="2" type="ORF">JQN70_09140</name>
</gene>
<organism evidence="2 3">
    <name type="scientific">Phycicoccus sonneratiae</name>
    <dbReference type="NCBI Taxonomy" id="2807628"/>
    <lineage>
        <taxon>Bacteria</taxon>
        <taxon>Bacillati</taxon>
        <taxon>Actinomycetota</taxon>
        <taxon>Actinomycetes</taxon>
        <taxon>Micrococcales</taxon>
        <taxon>Intrasporangiaceae</taxon>
        <taxon>Phycicoccus</taxon>
    </lineage>
</organism>
<dbReference type="Proteomes" id="UP001430172">
    <property type="component" value="Unassembled WGS sequence"/>
</dbReference>
<reference evidence="2" key="1">
    <citation type="submission" date="2021-02" db="EMBL/GenBank/DDBJ databases">
        <title>Phycicoccus sp. MQZ13P-5T, whole genome shotgun sequence.</title>
        <authorList>
            <person name="Tuo L."/>
        </authorList>
    </citation>
    <scope>NUCLEOTIDE SEQUENCE</scope>
    <source>
        <strain evidence="2">MQZ13P-5</strain>
    </source>
</reference>
<evidence type="ECO:0000313" key="2">
    <source>
        <dbReference type="EMBL" id="MBM6400546.1"/>
    </source>
</evidence>
<dbReference type="RefSeq" id="WP_204131028.1">
    <property type="nucleotide sequence ID" value="NZ_JAFDVD010000009.1"/>
</dbReference>
<comment type="caution">
    <text evidence="2">The sequence shown here is derived from an EMBL/GenBank/DDBJ whole genome shotgun (WGS) entry which is preliminary data.</text>
</comment>
<dbReference type="EMBL" id="JAFDVD010000009">
    <property type="protein sequence ID" value="MBM6400546.1"/>
    <property type="molecule type" value="Genomic_DNA"/>
</dbReference>
<keyword evidence="1" id="KW-0732">Signal</keyword>
<protein>
    <submittedName>
        <fullName evidence="2">Uncharacterized protein</fullName>
    </submittedName>
</protein>
<evidence type="ECO:0000313" key="3">
    <source>
        <dbReference type="Proteomes" id="UP001430172"/>
    </source>
</evidence>
<sequence length="877" mass="89849">MVGRHRRRTVARAWGLLACLVLASTVVTVPAHAVPAQGALDARTSVTGTLAAVTVDEPGTFRALPPTRLLDTRSGLGATRAASVPANGTITLQVAGRGGIPTTGATAATLNLTVTGATRSGHLTAYPTGTTAPTASTLNFTAGTTIANLAVTQLGTDGRISLHNGSTGTIHLVADTSGYHLSGTPTAAGAFRVLPPTRLLDTRTGLGATRAASVPANGTITLQVAGRGGIPTTGATAATLNLTVTGATRSGHLTAYPTGTTAPTASTLNFTAGTTIANLAVTQLGTDGRISLHNGSTGTIHLVADTSGHTVAGGAAPASWGEPVLVDREQGDLSDVACVSAVWCLVLDYAGNAWRYTGTSWVAAAPAPSGAVADLTCTSTTWCLAVTSDRRTMTFDGTTWSAAATLPGQGRPIQVTCPTTTFCAVSGDDGTVWRLSAGSWTADQVDSGSIRGISCPTTTFCMAAAPFGNAYVWTGGDWVQHQESRLGQEIELDCPRAGLCIAASNTDAAVYLDGTWGQEVSLPGLANGISSVSCPTTTFCRVSDNFGGHALWTGSWQPDVDDVNTASDTVCPTTTTCIGIAGDGTGAVMVRFSTTETLWTVAPPQGRPFDVSCSSRGFCGVVDERLSSVFLRDGAWQAPRPTQTDQAWLLSGIACPTDDFCAATTTGSSNDFGNILRFDGTSWSQEYDYYTAADLDCTSPTHCVAIKNGSRTVLWDGSTWSQGPGTGTWFVTSAIDCTTTTSCAAVSHYGKVSTWDGTAWTTPVQVGGTAYSDWRISCSAPGACAIAGVDGTVALLEEGAWSAPTDITTGDVGLHGISCPSEGACRASADDGRVYTLAGGTWTSELVDPRGGLRGIDCLDLDYCVVVSTAGYATVRS</sequence>
<accession>A0ABS2CKY0</accession>